<dbReference type="InterPro" id="IPR012337">
    <property type="entry name" value="RNaseH-like_sf"/>
</dbReference>
<protein>
    <recommendedName>
        <fullName evidence="1">RNase H type-1 domain-containing protein</fullName>
    </recommendedName>
</protein>
<evidence type="ECO:0000313" key="2">
    <source>
        <dbReference type="EnsemblPlants" id="cds.evm.model.03.1773"/>
    </source>
</evidence>
<feature type="domain" description="RNase H type-1" evidence="1">
    <location>
        <begin position="60"/>
        <end position="179"/>
    </location>
</feature>
<dbReference type="EnsemblPlants" id="evm.model.03.1773">
    <property type="protein sequence ID" value="cds.evm.model.03.1773"/>
    <property type="gene ID" value="evm.TU.03.1773"/>
</dbReference>
<dbReference type="InterPro" id="IPR002156">
    <property type="entry name" value="RNaseH_domain"/>
</dbReference>
<name>A0A803P6L2_CANSA</name>
<accession>A0A803P6L2</accession>
<dbReference type="PANTHER" id="PTHR47074:SF48">
    <property type="entry name" value="POLYNUCLEOTIDYL TRANSFERASE, RIBONUCLEASE H-LIKE SUPERFAMILY PROTEIN"/>
    <property type="match status" value="1"/>
</dbReference>
<evidence type="ECO:0000259" key="1">
    <source>
        <dbReference type="Pfam" id="PF13456"/>
    </source>
</evidence>
<dbReference type="GO" id="GO:0004523">
    <property type="term" value="F:RNA-DNA hybrid ribonuclease activity"/>
    <property type="evidence" value="ECO:0007669"/>
    <property type="project" value="InterPro"/>
</dbReference>
<reference evidence="2" key="2">
    <citation type="submission" date="2021-03" db="UniProtKB">
        <authorList>
            <consortium name="EnsemblPlants"/>
        </authorList>
    </citation>
    <scope>IDENTIFICATION</scope>
</reference>
<dbReference type="CDD" id="cd06222">
    <property type="entry name" value="RNase_H_like"/>
    <property type="match status" value="1"/>
</dbReference>
<dbReference type="AlphaFoldDB" id="A0A803P6L2"/>
<dbReference type="Pfam" id="PF13456">
    <property type="entry name" value="RVT_3"/>
    <property type="match status" value="1"/>
</dbReference>
<dbReference type="Proteomes" id="UP000596661">
    <property type="component" value="Chromosome 3"/>
</dbReference>
<dbReference type="InterPro" id="IPR044730">
    <property type="entry name" value="RNase_H-like_dom_plant"/>
</dbReference>
<proteinExistence type="predicted"/>
<dbReference type="InterPro" id="IPR052929">
    <property type="entry name" value="RNase_H-like_EbsB-rel"/>
</dbReference>
<dbReference type="Gramene" id="evm.model.03.1773">
    <property type="protein sequence ID" value="cds.evm.model.03.1773"/>
    <property type="gene ID" value="evm.TU.03.1773"/>
</dbReference>
<dbReference type="InterPro" id="IPR036397">
    <property type="entry name" value="RNaseH_sf"/>
</dbReference>
<keyword evidence="3" id="KW-1185">Reference proteome</keyword>
<evidence type="ECO:0000313" key="3">
    <source>
        <dbReference type="Proteomes" id="UP000596661"/>
    </source>
</evidence>
<reference evidence="2" key="1">
    <citation type="submission" date="2018-11" db="EMBL/GenBank/DDBJ databases">
        <authorList>
            <person name="Grassa J C."/>
        </authorList>
    </citation>
    <scope>NUCLEOTIDE SEQUENCE [LARGE SCALE GENOMIC DNA]</scope>
</reference>
<organism evidence="2 3">
    <name type="scientific">Cannabis sativa</name>
    <name type="common">Hemp</name>
    <name type="synonym">Marijuana</name>
    <dbReference type="NCBI Taxonomy" id="3483"/>
    <lineage>
        <taxon>Eukaryota</taxon>
        <taxon>Viridiplantae</taxon>
        <taxon>Streptophyta</taxon>
        <taxon>Embryophyta</taxon>
        <taxon>Tracheophyta</taxon>
        <taxon>Spermatophyta</taxon>
        <taxon>Magnoliopsida</taxon>
        <taxon>eudicotyledons</taxon>
        <taxon>Gunneridae</taxon>
        <taxon>Pentapetalae</taxon>
        <taxon>rosids</taxon>
        <taxon>fabids</taxon>
        <taxon>Rosales</taxon>
        <taxon>Cannabaceae</taxon>
        <taxon>Cannabis</taxon>
    </lineage>
</organism>
<dbReference type="Gene3D" id="3.30.420.10">
    <property type="entry name" value="Ribonuclease H-like superfamily/Ribonuclease H"/>
    <property type="match status" value="1"/>
</dbReference>
<sequence>MKSYEPITVWPDIERSSHEAHEDTRKRFKKEIIQPYSVSAQAPSRVSDGASRSSLQVYTDAAIDVRGQKHSYGIVVADDSGFVKAGVAKPCIGGIPAIIAEAKAIYHAIQWVQLLHLPVDVLRTDCKTIVDKLNSCNWNSSPLDDILVDIKNLLSFSPNLKVEHVYRDSNQFAHWIAKLGLGLDDELVWNGSLPFL</sequence>
<dbReference type="EMBL" id="UZAU01000331">
    <property type="status" value="NOT_ANNOTATED_CDS"/>
    <property type="molecule type" value="Genomic_DNA"/>
</dbReference>
<dbReference type="SUPFAM" id="SSF53098">
    <property type="entry name" value="Ribonuclease H-like"/>
    <property type="match status" value="1"/>
</dbReference>
<dbReference type="GO" id="GO:0003676">
    <property type="term" value="F:nucleic acid binding"/>
    <property type="evidence" value="ECO:0007669"/>
    <property type="project" value="InterPro"/>
</dbReference>
<dbReference type="PANTHER" id="PTHR47074">
    <property type="entry name" value="BNAC02G40300D PROTEIN"/>
    <property type="match status" value="1"/>
</dbReference>